<gene>
    <name evidence="1" type="ordered locus">SFHH103_06604</name>
</gene>
<organism evidence="1 2">
    <name type="scientific">Sinorhizobium fredii (strain HH103)</name>
    <dbReference type="NCBI Taxonomy" id="1117943"/>
    <lineage>
        <taxon>Bacteria</taxon>
        <taxon>Pseudomonadati</taxon>
        <taxon>Pseudomonadota</taxon>
        <taxon>Alphaproteobacteria</taxon>
        <taxon>Hyphomicrobiales</taxon>
        <taxon>Rhizobiaceae</taxon>
        <taxon>Sinorhizobium/Ensifer group</taxon>
        <taxon>Sinorhizobium</taxon>
    </lineage>
</organism>
<dbReference type="KEGG" id="sfh:SFHH103_06604"/>
<reference evidence="1 2" key="1">
    <citation type="journal article" date="2012" name="J. Bacteriol.">
        <title>Genome sequence of the soybean symbiont Sinorhizobium fredii HH103.</title>
        <authorList>
            <person name="Weidner S."/>
            <person name="Becker A."/>
            <person name="Bonilla I."/>
            <person name="Jaenicke S."/>
            <person name="Lloret J."/>
            <person name="Margaret I."/>
            <person name="Puhler A."/>
            <person name="Ruiz-Sainz J.E."/>
            <person name="Schneiker-Bekel S."/>
            <person name="Szczepanowski R."/>
            <person name="Vinardell J.M."/>
            <person name="Zehner S."/>
            <person name="Gottfert M."/>
        </authorList>
    </citation>
    <scope>NUCLEOTIDE SEQUENCE [LARGE SCALE GENOMIC DNA]</scope>
    <source>
        <strain evidence="1 2">HH103</strain>
        <plasmid evidence="2">pSfHH103e</plasmid>
    </source>
</reference>
<sequence length="31" mass="3804">MPWQSKVMYFGRKVAMRFVLFLAGICFRYEQ</sequence>
<name>G9AJ30_SINF1</name>
<accession>G9AJ30</accession>
<evidence type="ECO:0000313" key="1">
    <source>
        <dbReference type="EMBL" id="CCF01062.1"/>
    </source>
</evidence>
<keyword evidence="1" id="KW-0614">Plasmid</keyword>
<dbReference type="Proteomes" id="UP000007735">
    <property type="component" value="Plasmid pSfHH103e"/>
</dbReference>
<dbReference type="AlphaFoldDB" id="G9AJ30"/>
<evidence type="ECO:0000313" key="2">
    <source>
        <dbReference type="Proteomes" id="UP000007735"/>
    </source>
</evidence>
<dbReference type="HOGENOM" id="CLU_3398119_0_0_5"/>
<protein>
    <submittedName>
        <fullName evidence="1">Uncharacterized protein</fullName>
    </submittedName>
</protein>
<geneLocation type="plasmid" evidence="1 2">
    <name>pSfHH103e</name>
</geneLocation>
<proteinExistence type="predicted"/>
<dbReference type="EMBL" id="HE616899">
    <property type="protein sequence ID" value="CCF01062.1"/>
    <property type="molecule type" value="Genomic_DNA"/>
</dbReference>